<dbReference type="InterPro" id="IPR025110">
    <property type="entry name" value="AMP-bd_C"/>
</dbReference>
<evidence type="ECO:0000259" key="2">
    <source>
        <dbReference type="Pfam" id="PF13193"/>
    </source>
</evidence>
<dbReference type="EMBL" id="PVUE01000019">
    <property type="protein sequence ID" value="PRZ39125.1"/>
    <property type="molecule type" value="Genomic_DNA"/>
</dbReference>
<dbReference type="PANTHER" id="PTHR43767:SF1">
    <property type="entry name" value="NONRIBOSOMAL PEPTIDE SYNTHASE PES1 (EUROFUNG)-RELATED"/>
    <property type="match status" value="1"/>
</dbReference>
<dbReference type="InterPro" id="IPR050237">
    <property type="entry name" value="ATP-dep_AMP-bd_enzyme"/>
</dbReference>
<evidence type="ECO:0000313" key="4">
    <source>
        <dbReference type="Proteomes" id="UP000237752"/>
    </source>
</evidence>
<dbReference type="AlphaFoldDB" id="A0A2T0ZS21"/>
<comment type="caution">
    <text evidence="3">The sequence shown here is derived from an EMBL/GenBank/DDBJ whole genome shotgun (WGS) entry which is preliminary data.</text>
</comment>
<dbReference type="Proteomes" id="UP000237752">
    <property type="component" value="Unassembled WGS sequence"/>
</dbReference>
<name>A0A2T0ZS21_9ACTN</name>
<dbReference type="SUPFAM" id="SSF56801">
    <property type="entry name" value="Acetyl-CoA synthetase-like"/>
    <property type="match status" value="1"/>
</dbReference>
<evidence type="ECO:0000313" key="3">
    <source>
        <dbReference type="EMBL" id="PRZ39125.1"/>
    </source>
</evidence>
<dbReference type="PROSITE" id="PS00455">
    <property type="entry name" value="AMP_BINDING"/>
    <property type="match status" value="1"/>
</dbReference>
<dbReference type="Gene3D" id="3.30.300.30">
    <property type="match status" value="1"/>
</dbReference>
<evidence type="ECO:0000259" key="1">
    <source>
        <dbReference type="Pfam" id="PF00501"/>
    </source>
</evidence>
<dbReference type="OrthoDB" id="2579187at2"/>
<proteinExistence type="predicted"/>
<dbReference type="RefSeq" id="WP_106350520.1">
    <property type="nucleotide sequence ID" value="NZ_PVUE01000019.1"/>
</dbReference>
<feature type="domain" description="AMP-binding enzyme C-terminal" evidence="2">
    <location>
        <begin position="473"/>
        <end position="548"/>
    </location>
</feature>
<accession>A0A2T0ZS21</accession>
<dbReference type="Pfam" id="PF00501">
    <property type="entry name" value="AMP-binding"/>
    <property type="match status" value="1"/>
</dbReference>
<keyword evidence="3" id="KW-0436">Ligase</keyword>
<dbReference type="GO" id="GO:0016878">
    <property type="term" value="F:acid-thiol ligase activity"/>
    <property type="evidence" value="ECO:0007669"/>
    <property type="project" value="UniProtKB-ARBA"/>
</dbReference>
<protein>
    <submittedName>
        <fullName evidence="3">Crotonobetaine/carnitine-CoA ligase</fullName>
    </submittedName>
</protein>
<dbReference type="InterPro" id="IPR000873">
    <property type="entry name" value="AMP-dep_synth/lig_dom"/>
</dbReference>
<dbReference type="Gene3D" id="3.40.50.12780">
    <property type="entry name" value="N-terminal domain of ligase-like"/>
    <property type="match status" value="1"/>
</dbReference>
<dbReference type="Pfam" id="PF13193">
    <property type="entry name" value="AMP-binding_C"/>
    <property type="match status" value="1"/>
</dbReference>
<dbReference type="InterPro" id="IPR020845">
    <property type="entry name" value="AMP-binding_CS"/>
</dbReference>
<dbReference type="InterPro" id="IPR045851">
    <property type="entry name" value="AMP-bd_C_sf"/>
</dbReference>
<keyword evidence="4" id="KW-1185">Reference proteome</keyword>
<organism evidence="3 4">
    <name type="scientific">Antricoccus suffuscus</name>
    <dbReference type="NCBI Taxonomy" id="1629062"/>
    <lineage>
        <taxon>Bacteria</taxon>
        <taxon>Bacillati</taxon>
        <taxon>Actinomycetota</taxon>
        <taxon>Actinomycetes</taxon>
        <taxon>Geodermatophilales</taxon>
        <taxon>Antricoccaceae</taxon>
        <taxon>Antricoccus</taxon>
    </lineage>
</organism>
<dbReference type="InterPro" id="IPR042099">
    <property type="entry name" value="ANL_N_sf"/>
</dbReference>
<feature type="domain" description="AMP-dependent synthetase/ligase" evidence="1">
    <location>
        <begin position="26"/>
        <end position="411"/>
    </location>
</feature>
<reference evidence="3 4" key="1">
    <citation type="submission" date="2018-03" db="EMBL/GenBank/DDBJ databases">
        <title>Genomic Encyclopedia of Archaeal and Bacterial Type Strains, Phase II (KMG-II): from individual species to whole genera.</title>
        <authorList>
            <person name="Goeker M."/>
        </authorList>
    </citation>
    <scope>NUCLEOTIDE SEQUENCE [LARGE SCALE GENOMIC DNA]</scope>
    <source>
        <strain evidence="3 4">DSM 100065</strain>
    </source>
</reference>
<dbReference type="PANTHER" id="PTHR43767">
    <property type="entry name" value="LONG-CHAIN-FATTY-ACID--COA LIGASE"/>
    <property type="match status" value="1"/>
</dbReference>
<sequence length="570" mass="62090">MTVTEEQSELVALLEYDGATIVEAIDRNARERGDRLALHYGETGERLNFAQFGALTDNVAGNLHRMGLDRGSRVSVLTTNPMAASTTMVGIWKAGCVYAPVNFQYSGALLAYQLGDTAPDLLIVDAALLPTVAAVWGELTKKPIVAVIGDDPGIDGIDVLSYADLTTESPRPQLEIAFDDPANIVYTSGTTGPSKGVLQNHRWITQYTWGFRRRLTDDDILYNDLPMYHVGGAIANVGAALWVGAGSCLWDRFSPSDFWRRITDGSCTMAILLDVMIPWLSAAPEQPDDRNNPLNKAHMQPLPIGHQAFAQRFGIDTVSAGFGQTESGALIFGMLNECEPGSGTPETLYRGKPLDALIQDNLDNGLPAVDGAAVTRKAWMGKAGPFVEVAILDERDQPVAPGTVGHLALRSKLPSLLFVEYIGKPEKTVEAWSNLWFHTGDSAMQDETGDIFFMDRLGDRIRVRGENVSSVHVEDLVGAHPAVGVCAVVGVPSAEGNEDDIAAFVQLVEGATVTEEELRAHSEKQMPKFMRPKHYRIVTEIPKTPTNKIEKHKLRMSLRAELEKQRDGGS</sequence>
<gene>
    <name evidence="3" type="ORF">CLV47_11971</name>
</gene>